<dbReference type="PATRIC" id="fig|1324352.5.peg.142"/>
<dbReference type="RefSeq" id="WP_053326739.1">
    <property type="nucleotide sequence ID" value="NZ_CP009928.1"/>
</dbReference>
<dbReference type="AlphaFoldDB" id="A0A0G3LY83"/>
<dbReference type="STRING" id="1324352.OK18_00660"/>
<dbReference type="InterPro" id="IPR036297">
    <property type="entry name" value="PG0816-like_sf"/>
</dbReference>
<dbReference type="InterPro" id="IPR015082">
    <property type="entry name" value="DUF1896"/>
</dbReference>
<proteinExistence type="predicted"/>
<name>A0A0G3LY83_CHRGL</name>
<dbReference type="KEGG" id="cgn:OK18_00660"/>
<evidence type="ECO:0008006" key="3">
    <source>
        <dbReference type="Google" id="ProtNLM"/>
    </source>
</evidence>
<reference evidence="1 2" key="1">
    <citation type="submission" date="2014-11" db="EMBL/GenBank/DDBJ databases">
        <authorList>
            <person name="Park G.-S."/>
            <person name="Hong S.-J."/>
            <person name="Jung B.K."/>
            <person name="Khan A.R."/>
            <person name="Kwak Y."/>
            <person name="Shin J.-H."/>
        </authorList>
    </citation>
    <scope>NUCLEOTIDE SEQUENCE [LARGE SCALE GENOMIC DNA]</scope>
    <source>
        <strain evidence="1 2">DSM 27622</strain>
    </source>
</reference>
<gene>
    <name evidence="1" type="ORF">OK18_00660</name>
</gene>
<evidence type="ECO:0000313" key="2">
    <source>
        <dbReference type="Proteomes" id="UP000035213"/>
    </source>
</evidence>
<dbReference type="Pfam" id="PF08989">
    <property type="entry name" value="DUF1896"/>
    <property type="match status" value="1"/>
</dbReference>
<evidence type="ECO:0000313" key="1">
    <source>
        <dbReference type="EMBL" id="AKK71345.1"/>
    </source>
</evidence>
<accession>A0A0G3LY83</accession>
<dbReference type="SUPFAM" id="SSF140753">
    <property type="entry name" value="PG0816-like"/>
    <property type="match status" value="1"/>
</dbReference>
<dbReference type="Gene3D" id="1.10.8.340">
    <property type="entry name" value="PG0816-like"/>
    <property type="match status" value="1"/>
</dbReference>
<dbReference type="EMBL" id="CP009928">
    <property type="protein sequence ID" value="AKK71345.1"/>
    <property type="molecule type" value="Genomic_DNA"/>
</dbReference>
<dbReference type="Proteomes" id="UP000035213">
    <property type="component" value="Chromosome"/>
</dbReference>
<sequence>MNRHTQDFSYYKAKLQEHIEASFPERSGDKRFIEQRAKWAANAYEGAFRSGNAIHKCDEIADYILFENLHFSRFDSIVEVLNYEFSDVFDELDYRDFALKILAECDAVFGQYELTDDFAYKTDYDLLYTELTGFISLWLEKNGIR</sequence>
<protein>
    <recommendedName>
        <fullName evidence="3">DUF1896 domain-containing protein</fullName>
    </recommendedName>
</protein>
<organism evidence="1 2">
    <name type="scientific">Chryseobacterium gallinarum</name>
    <dbReference type="NCBI Taxonomy" id="1324352"/>
    <lineage>
        <taxon>Bacteria</taxon>
        <taxon>Pseudomonadati</taxon>
        <taxon>Bacteroidota</taxon>
        <taxon>Flavobacteriia</taxon>
        <taxon>Flavobacteriales</taxon>
        <taxon>Weeksellaceae</taxon>
        <taxon>Chryseobacterium group</taxon>
        <taxon>Chryseobacterium</taxon>
    </lineage>
</organism>
<dbReference type="OrthoDB" id="1079392at2"/>
<dbReference type="Gene3D" id="1.10.8.330">
    <property type="entry name" value="PG0816-like"/>
    <property type="match status" value="1"/>
</dbReference>